<gene>
    <name evidence="1" type="ORF">SHI21_10070</name>
</gene>
<sequence length="364" mass="41117">MKIFILLTFLLAGSLQAKIILPELLAKQAVSNIRFLSQDGKFTYYQKRSGSLLYSSNYKVMEILKGQIGTQYTLIGTAARKKIIVMQNQIFHTFYALRAQEKIFLLNFGDTTLKEVGMGSAPALHLDDTWISYYDYYTKIITFESTANKALKFTIKLNNKINPYFTPQVLMSDENTIYYTDLGETGAVGLLQYQRNTNKAEVIFKANTPMLKAEICLHNNSLIMGLFGINYSKEGTTIYRAPLPITDFSKRDTIYNSLVNDFGQLVCDYSKDNITFIKNYGTNEHFSTDLVDLNTQTKALTLLSEMKTITSVINMDGTLLALDKGKYFIVKGNTDYKNIDSLKSLPPSGATEAIKAIDKEREND</sequence>
<protein>
    <submittedName>
        <fullName evidence="1">Uncharacterized protein</fullName>
    </submittedName>
</protein>
<evidence type="ECO:0000313" key="1">
    <source>
        <dbReference type="EMBL" id="MEA9356552.1"/>
    </source>
</evidence>
<dbReference type="RefSeq" id="WP_323576315.1">
    <property type="nucleotide sequence ID" value="NZ_JAYGJQ010000002.1"/>
</dbReference>
<name>A0ABU5VVA7_9BACT</name>
<proteinExistence type="predicted"/>
<evidence type="ECO:0000313" key="2">
    <source>
        <dbReference type="Proteomes" id="UP001302274"/>
    </source>
</evidence>
<dbReference type="Proteomes" id="UP001302274">
    <property type="component" value="Unassembled WGS sequence"/>
</dbReference>
<comment type="caution">
    <text evidence="1">The sequence shown here is derived from an EMBL/GenBank/DDBJ whole genome shotgun (WGS) entry which is preliminary data.</text>
</comment>
<accession>A0ABU5VVA7</accession>
<dbReference type="EMBL" id="JAYGJQ010000002">
    <property type="protein sequence ID" value="MEA9356552.1"/>
    <property type="molecule type" value="Genomic_DNA"/>
</dbReference>
<organism evidence="1 2">
    <name type="scientific">Bacteriovorax antarcticus</name>
    <dbReference type="NCBI Taxonomy" id="3088717"/>
    <lineage>
        <taxon>Bacteria</taxon>
        <taxon>Pseudomonadati</taxon>
        <taxon>Bdellovibrionota</taxon>
        <taxon>Bacteriovoracia</taxon>
        <taxon>Bacteriovoracales</taxon>
        <taxon>Bacteriovoracaceae</taxon>
        <taxon>Bacteriovorax</taxon>
    </lineage>
</organism>
<reference evidence="1 2" key="1">
    <citation type="submission" date="2023-11" db="EMBL/GenBank/DDBJ databases">
        <title>A Novel Polar Bacteriovorax (B. antarcticus) Isolated from the Biocrust in Antarctica.</title>
        <authorList>
            <person name="Mun W."/>
            <person name="Choi S.Y."/>
            <person name="Mitchell R.J."/>
        </authorList>
    </citation>
    <scope>NUCLEOTIDE SEQUENCE [LARGE SCALE GENOMIC DNA]</scope>
    <source>
        <strain evidence="1 2">PP10</strain>
    </source>
</reference>
<keyword evidence="2" id="KW-1185">Reference proteome</keyword>